<reference evidence="1" key="1">
    <citation type="submission" date="2023-03" db="EMBL/GenBank/DDBJ databases">
        <title>Massive genome expansion in bonnet fungi (Mycena s.s.) driven by repeated elements and novel gene families across ecological guilds.</title>
        <authorList>
            <consortium name="Lawrence Berkeley National Laboratory"/>
            <person name="Harder C.B."/>
            <person name="Miyauchi S."/>
            <person name="Viragh M."/>
            <person name="Kuo A."/>
            <person name="Thoen E."/>
            <person name="Andreopoulos B."/>
            <person name="Lu D."/>
            <person name="Skrede I."/>
            <person name="Drula E."/>
            <person name="Henrissat B."/>
            <person name="Morin E."/>
            <person name="Kohler A."/>
            <person name="Barry K."/>
            <person name="LaButti K."/>
            <person name="Morin E."/>
            <person name="Salamov A."/>
            <person name="Lipzen A."/>
            <person name="Mereny Z."/>
            <person name="Hegedus B."/>
            <person name="Baldrian P."/>
            <person name="Stursova M."/>
            <person name="Weitz H."/>
            <person name="Taylor A."/>
            <person name="Grigoriev I.V."/>
            <person name="Nagy L.G."/>
            <person name="Martin F."/>
            <person name="Kauserud H."/>
        </authorList>
    </citation>
    <scope>NUCLEOTIDE SEQUENCE</scope>
    <source>
        <strain evidence="1">CBHHK188m</strain>
    </source>
</reference>
<dbReference type="Proteomes" id="UP001215280">
    <property type="component" value="Unassembled WGS sequence"/>
</dbReference>
<organism evidence="1 3">
    <name type="scientific">Mycena maculata</name>
    <dbReference type="NCBI Taxonomy" id="230809"/>
    <lineage>
        <taxon>Eukaryota</taxon>
        <taxon>Fungi</taxon>
        <taxon>Dikarya</taxon>
        <taxon>Basidiomycota</taxon>
        <taxon>Agaricomycotina</taxon>
        <taxon>Agaricomycetes</taxon>
        <taxon>Agaricomycetidae</taxon>
        <taxon>Agaricales</taxon>
        <taxon>Marasmiineae</taxon>
        <taxon>Mycenaceae</taxon>
        <taxon>Mycena</taxon>
    </lineage>
</organism>
<comment type="caution">
    <text evidence="1">The sequence shown here is derived from an EMBL/GenBank/DDBJ whole genome shotgun (WGS) entry which is preliminary data.</text>
</comment>
<accession>A0AAD7IB30</accession>
<evidence type="ECO:0000313" key="1">
    <source>
        <dbReference type="EMBL" id="KAJ7739087.1"/>
    </source>
</evidence>
<dbReference type="EMBL" id="JARJLG010000028">
    <property type="protein sequence ID" value="KAJ7768084.1"/>
    <property type="molecule type" value="Genomic_DNA"/>
</dbReference>
<name>A0AAD7IB30_9AGAR</name>
<protein>
    <submittedName>
        <fullName evidence="1">Uncharacterized protein</fullName>
    </submittedName>
</protein>
<keyword evidence="3" id="KW-1185">Reference proteome</keyword>
<sequence length="144" mass="14765">MRMRQGTAAGMCTRAAKQRQDRWGAARGACERAKPREAGVCRRAACRRVRRSSAMGGHACSGGRGAPMKVERPGCEVHAGMLSSGRGGGCAHQRPGRIAACRLVGAGVKCQRLVAELSRGEGRSGALRAVTGAGAHAAAVAGTD</sequence>
<dbReference type="AlphaFoldDB" id="A0AAD7IB30"/>
<evidence type="ECO:0000313" key="3">
    <source>
        <dbReference type="Proteomes" id="UP001215280"/>
    </source>
</evidence>
<dbReference type="EMBL" id="JARJLG010000134">
    <property type="protein sequence ID" value="KAJ7739087.1"/>
    <property type="molecule type" value="Genomic_DNA"/>
</dbReference>
<gene>
    <name evidence="2" type="ORF">DFH07DRAFT_769301</name>
    <name evidence="1" type="ORF">DFH07DRAFT_778880</name>
</gene>
<evidence type="ECO:0000313" key="2">
    <source>
        <dbReference type="EMBL" id="KAJ7768084.1"/>
    </source>
</evidence>
<proteinExistence type="predicted"/>